<dbReference type="Pfam" id="PF00037">
    <property type="entry name" value="Fer4"/>
    <property type="match status" value="1"/>
</dbReference>
<protein>
    <submittedName>
        <fullName evidence="2">Epoxyqueuosine reductase</fullName>
        <ecNumber evidence="2">1.17.99.6</ecNumber>
    </submittedName>
</protein>
<dbReference type="GO" id="GO:0052693">
    <property type="term" value="F:epoxyqueuosine reductase activity"/>
    <property type="evidence" value="ECO:0007669"/>
    <property type="project" value="UniProtKB-EC"/>
</dbReference>
<proteinExistence type="predicted"/>
<gene>
    <name evidence="2" type="primary">queG_2</name>
    <name evidence="2" type="ORF">MsAg5_09400</name>
</gene>
<dbReference type="EC" id="1.17.99.6" evidence="2"/>
<dbReference type="AlphaFoldDB" id="A0AAE4SD23"/>
<name>A0AAE4SD23_9EURY</name>
<dbReference type="SUPFAM" id="SSF54862">
    <property type="entry name" value="4Fe-4S ferredoxins"/>
    <property type="match status" value="1"/>
</dbReference>
<dbReference type="Proteomes" id="UP001271789">
    <property type="component" value="Unassembled WGS sequence"/>
</dbReference>
<comment type="caution">
    <text evidence="2">The sequence shown here is derived from an EMBL/GenBank/DDBJ whole genome shotgun (WGS) entry which is preliminary data.</text>
</comment>
<accession>A0AAE4SD23</accession>
<dbReference type="PANTHER" id="PTHR42827:SF1">
    <property type="entry name" value="IRON-SULFUR CLUSTER-BINDING PROTEIN"/>
    <property type="match status" value="1"/>
</dbReference>
<dbReference type="PANTHER" id="PTHR42827">
    <property type="entry name" value="IRON-SULFUR CLUSTER-BINDING PROTEIN-RELATED"/>
    <property type="match status" value="1"/>
</dbReference>
<dbReference type="Gene3D" id="3.30.70.20">
    <property type="match status" value="1"/>
</dbReference>
<keyword evidence="2" id="KW-0560">Oxidoreductase</keyword>
<evidence type="ECO:0000259" key="1">
    <source>
        <dbReference type="PROSITE" id="PS51379"/>
    </source>
</evidence>
<dbReference type="EMBL" id="JAWDKD010000018">
    <property type="protein sequence ID" value="MDV0447067.1"/>
    <property type="molecule type" value="Genomic_DNA"/>
</dbReference>
<dbReference type="PROSITE" id="PS51379">
    <property type="entry name" value="4FE4S_FER_2"/>
    <property type="match status" value="1"/>
</dbReference>
<dbReference type="RefSeq" id="WP_338099482.1">
    <property type="nucleotide sequence ID" value="NZ_JAWDKD010000018.1"/>
</dbReference>
<dbReference type="PROSITE" id="PS00198">
    <property type="entry name" value="4FE4S_FER_1"/>
    <property type="match status" value="1"/>
</dbReference>
<feature type="domain" description="4Fe-4S ferredoxin-type" evidence="1">
    <location>
        <begin position="167"/>
        <end position="196"/>
    </location>
</feature>
<organism evidence="2 3">
    <name type="scientific">Methanolapillus africanus</name>
    <dbReference type="NCBI Taxonomy" id="3028297"/>
    <lineage>
        <taxon>Archaea</taxon>
        <taxon>Methanobacteriati</taxon>
        <taxon>Methanobacteriota</taxon>
        <taxon>Stenosarchaea group</taxon>
        <taxon>Methanomicrobia</taxon>
        <taxon>Methanosarcinales</taxon>
        <taxon>Methanosarcinaceae</taxon>
        <taxon>Methanolapillus</taxon>
    </lineage>
</organism>
<dbReference type="InterPro" id="IPR017896">
    <property type="entry name" value="4Fe4S_Fe-S-bd"/>
</dbReference>
<dbReference type="InterPro" id="IPR017900">
    <property type="entry name" value="4Fe4S_Fe_S_CS"/>
</dbReference>
<keyword evidence="3" id="KW-1185">Reference proteome</keyword>
<evidence type="ECO:0000313" key="3">
    <source>
        <dbReference type="Proteomes" id="UP001271789"/>
    </source>
</evidence>
<reference evidence="2" key="1">
    <citation type="submission" date="2023-06" db="EMBL/GenBank/DDBJ databases">
        <title>Genome sequence of Methanosarcinaceae archaeon Ag5.</title>
        <authorList>
            <person name="Protasov E."/>
            <person name="Platt K."/>
            <person name="Poehlein A."/>
            <person name="Daniel R."/>
            <person name="Brune A."/>
        </authorList>
    </citation>
    <scope>NUCLEOTIDE SEQUENCE</scope>
    <source>
        <strain evidence="2">Ag5</strain>
    </source>
</reference>
<evidence type="ECO:0000313" key="2">
    <source>
        <dbReference type="EMBL" id="MDV0447067.1"/>
    </source>
</evidence>
<sequence length="234" mass="24910">MAAKKKTATELTKEIVKGYGMDAGAVVVGIAASQDFDLAPEGFKPTDVLPDCRSVIVLGATFSPDVFNSIDEYTASRNAMLTTMTDMAKEVAKRIKADGYKTKAISAAGGKWIEGDGRKEHFGAISLKHAAEIAGLGVIGKNYLLTNPQYGTLLWFSAVLTDAELIPDEKIGFDMCGSCNKCVEECPVGALDDPTAFGKKGCSSFFVIENGKLRIKCFLCRTVCPHAFGISGMG</sequence>